<accession>A0ABN6RRJ5</accession>
<organism evidence="3 4">
    <name type="scientific">Pseudodesulfovibrio portus</name>
    <dbReference type="NCBI Taxonomy" id="231439"/>
    <lineage>
        <taxon>Bacteria</taxon>
        <taxon>Pseudomonadati</taxon>
        <taxon>Thermodesulfobacteriota</taxon>
        <taxon>Desulfovibrionia</taxon>
        <taxon>Desulfovibrionales</taxon>
        <taxon>Desulfovibrionaceae</taxon>
    </lineage>
</organism>
<dbReference type="Pfam" id="PF00582">
    <property type="entry name" value="Usp"/>
    <property type="match status" value="2"/>
</dbReference>
<dbReference type="Gene3D" id="3.40.50.12370">
    <property type="match status" value="1"/>
</dbReference>
<dbReference type="Proteomes" id="UP001061361">
    <property type="component" value="Chromosome"/>
</dbReference>
<evidence type="ECO:0000313" key="3">
    <source>
        <dbReference type="EMBL" id="BDQ33564.1"/>
    </source>
</evidence>
<gene>
    <name evidence="3" type="ORF">JCM14722_11060</name>
</gene>
<dbReference type="RefSeq" id="WP_264983623.1">
    <property type="nucleotide sequence ID" value="NZ_AP026708.1"/>
</dbReference>
<dbReference type="Gene3D" id="3.40.50.620">
    <property type="entry name" value="HUPs"/>
    <property type="match status" value="1"/>
</dbReference>
<name>A0ABN6RRJ5_9BACT</name>
<comment type="similarity">
    <text evidence="1">Belongs to the universal stress protein A family.</text>
</comment>
<dbReference type="EMBL" id="AP026708">
    <property type="protein sequence ID" value="BDQ33564.1"/>
    <property type="molecule type" value="Genomic_DNA"/>
</dbReference>
<feature type="domain" description="UspA" evidence="2">
    <location>
        <begin position="152"/>
        <end position="288"/>
    </location>
</feature>
<protein>
    <submittedName>
        <fullName evidence="3">Universal stress protein</fullName>
    </submittedName>
</protein>
<evidence type="ECO:0000313" key="4">
    <source>
        <dbReference type="Proteomes" id="UP001061361"/>
    </source>
</evidence>
<dbReference type="InterPro" id="IPR006016">
    <property type="entry name" value="UspA"/>
</dbReference>
<sequence>MFKKILLAVTPLIDVQTAPKTAFDLARKRGAELILFHALPIGRDPWCSFDETISSDELVASARKKIAEFFAEGLKDIPNHSIRVATGTPHKELLKIIHAESVDLIIMGHHTAAMDRPDRMWGVVDTTIRKVCANVFCPVMVVTSEIPADAEIKRVLMATDFSTPSDSALCYAIQLARANDAHLDIFHVLDVGQTSPNPKYYMQAMNVFIDKAKERMARRYTKALAGVSHAFHCWEGIPYVEILKQARFEKADVVVMAQYSSSEDEAKPSVGSTPIQVALSPGCPAIIVNYRARNCM</sequence>
<dbReference type="InterPro" id="IPR014729">
    <property type="entry name" value="Rossmann-like_a/b/a_fold"/>
</dbReference>
<dbReference type="PANTHER" id="PTHR46268">
    <property type="entry name" value="STRESS RESPONSE PROTEIN NHAX"/>
    <property type="match status" value="1"/>
</dbReference>
<dbReference type="PANTHER" id="PTHR46268:SF22">
    <property type="entry name" value="SENSOR PROTEIN KDPD-RELATED"/>
    <property type="match status" value="1"/>
</dbReference>
<feature type="domain" description="UspA" evidence="2">
    <location>
        <begin position="1"/>
        <end position="142"/>
    </location>
</feature>
<evidence type="ECO:0000259" key="2">
    <source>
        <dbReference type="Pfam" id="PF00582"/>
    </source>
</evidence>
<reference evidence="3" key="1">
    <citation type="submission" date="2022-08" db="EMBL/GenBank/DDBJ databases">
        <title>Genome Sequence of the sulphate-reducing bacterium, Pseudodesulfovibrio portus JCM14722.</title>
        <authorList>
            <person name="Kondo R."/>
            <person name="Kataoka T."/>
        </authorList>
    </citation>
    <scope>NUCLEOTIDE SEQUENCE</scope>
    <source>
        <strain evidence="3">JCM 14722</strain>
    </source>
</reference>
<dbReference type="CDD" id="cd00293">
    <property type="entry name" value="USP-like"/>
    <property type="match status" value="2"/>
</dbReference>
<evidence type="ECO:0000256" key="1">
    <source>
        <dbReference type="ARBA" id="ARBA00008791"/>
    </source>
</evidence>
<dbReference type="SUPFAM" id="SSF52402">
    <property type="entry name" value="Adenine nucleotide alpha hydrolases-like"/>
    <property type="match status" value="2"/>
</dbReference>
<proteinExistence type="inferred from homology"/>
<keyword evidence="4" id="KW-1185">Reference proteome</keyword>